<feature type="chain" id="PRO_5040363594" description="FAD-binding PCMH-type domain-containing protein" evidence="6">
    <location>
        <begin position="26"/>
        <end position="405"/>
    </location>
</feature>
<dbReference type="EMBL" id="JAABOA010003453">
    <property type="protein sequence ID" value="KAF9578653.1"/>
    <property type="molecule type" value="Genomic_DNA"/>
</dbReference>
<keyword evidence="3" id="KW-0285">Flavoprotein</keyword>
<keyword evidence="9" id="KW-1185">Reference proteome</keyword>
<dbReference type="InterPro" id="IPR016169">
    <property type="entry name" value="FAD-bd_PCMH_sub2"/>
</dbReference>
<protein>
    <recommendedName>
        <fullName evidence="7">FAD-binding PCMH-type domain-containing protein</fullName>
    </recommendedName>
</protein>
<dbReference type="InterPro" id="IPR006094">
    <property type="entry name" value="Oxid_FAD_bind_N"/>
</dbReference>
<dbReference type="PROSITE" id="PS51387">
    <property type="entry name" value="FAD_PCMH"/>
    <property type="match status" value="1"/>
</dbReference>
<evidence type="ECO:0000313" key="8">
    <source>
        <dbReference type="EMBL" id="KAF9578653.1"/>
    </source>
</evidence>
<comment type="cofactor">
    <cofactor evidence="1">
        <name>FAD</name>
        <dbReference type="ChEBI" id="CHEBI:57692"/>
    </cofactor>
</comment>
<dbReference type="InterPro" id="IPR050416">
    <property type="entry name" value="FAD-linked_Oxidoreductase"/>
</dbReference>
<evidence type="ECO:0000259" key="7">
    <source>
        <dbReference type="PROSITE" id="PS51387"/>
    </source>
</evidence>
<dbReference type="Proteomes" id="UP000780801">
    <property type="component" value="Unassembled WGS sequence"/>
</dbReference>
<sequence length="405" mass="43973">MHLSLSLSLIAVVGVTLFTTTPTSAQVASPPKLRCKCLPTDGCWPNEATWTEFGKTVGDRLIATTPVARECHAPYLDQAKCEEIVKGYHKDTWRSLQPGAVMSANWETFRGEGCLLNQTAPCTQGEVPLYTVKALSVADVETTIRFASKHNIRLVVKNTGHDYLGRSTAMNSISLWTHFMKGIKFDDKYTPEGAPAGTEGTDAIILEAGVVWDEAYKAAHENNRMVVGGNHPTVGTSGGFCQSGGHGPLSPRHGLCVDNVLQYKIVTADGILRIANAYQNQDLFWALRGGGPSYGVVVEAVYRTHPPASFVLIVSKITAPDEATMLAISQAFYAHQSQLSKDGQATHSPVPTTSFWLIISPTAPWIPPRLPLSPSLTLCVPSLELKSKWRTMPRSPHTRHSSMPG</sequence>
<feature type="signal peptide" evidence="6">
    <location>
        <begin position="1"/>
        <end position="25"/>
    </location>
</feature>
<dbReference type="Gene3D" id="3.30.465.10">
    <property type="match status" value="1"/>
</dbReference>
<evidence type="ECO:0000256" key="5">
    <source>
        <dbReference type="ARBA" id="ARBA00023002"/>
    </source>
</evidence>
<name>A0A9P6FNG7_9FUNG</name>
<accession>A0A9P6FNG7</accession>
<dbReference type="SUPFAM" id="SSF56176">
    <property type="entry name" value="FAD-binding/transporter-associated domain-like"/>
    <property type="match status" value="1"/>
</dbReference>
<dbReference type="PANTHER" id="PTHR42973">
    <property type="entry name" value="BINDING OXIDOREDUCTASE, PUTATIVE (AFU_ORTHOLOGUE AFUA_1G17690)-RELATED"/>
    <property type="match status" value="1"/>
</dbReference>
<proteinExistence type="inferred from homology"/>
<keyword evidence="5" id="KW-0560">Oxidoreductase</keyword>
<comment type="similarity">
    <text evidence="2">Belongs to the oxygen-dependent FAD-linked oxidoreductase family.</text>
</comment>
<dbReference type="OrthoDB" id="9983560at2759"/>
<dbReference type="InterPro" id="IPR016166">
    <property type="entry name" value="FAD-bd_PCMH"/>
</dbReference>
<dbReference type="GO" id="GO:0071949">
    <property type="term" value="F:FAD binding"/>
    <property type="evidence" value="ECO:0007669"/>
    <property type="project" value="InterPro"/>
</dbReference>
<keyword evidence="4" id="KW-0274">FAD</keyword>
<evidence type="ECO:0000256" key="1">
    <source>
        <dbReference type="ARBA" id="ARBA00001974"/>
    </source>
</evidence>
<feature type="domain" description="FAD-binding PCMH-type" evidence="7">
    <location>
        <begin position="124"/>
        <end position="307"/>
    </location>
</feature>
<gene>
    <name evidence="8" type="ORF">BGW38_005446</name>
</gene>
<dbReference type="AlphaFoldDB" id="A0A9P6FNG7"/>
<evidence type="ECO:0000256" key="3">
    <source>
        <dbReference type="ARBA" id="ARBA00022630"/>
    </source>
</evidence>
<evidence type="ECO:0000256" key="4">
    <source>
        <dbReference type="ARBA" id="ARBA00022827"/>
    </source>
</evidence>
<dbReference type="Pfam" id="PF01565">
    <property type="entry name" value="FAD_binding_4"/>
    <property type="match status" value="1"/>
</dbReference>
<evidence type="ECO:0000256" key="2">
    <source>
        <dbReference type="ARBA" id="ARBA00005466"/>
    </source>
</evidence>
<comment type="caution">
    <text evidence="8">The sequence shown here is derived from an EMBL/GenBank/DDBJ whole genome shotgun (WGS) entry which is preliminary data.</text>
</comment>
<dbReference type="InterPro" id="IPR036318">
    <property type="entry name" value="FAD-bd_PCMH-like_sf"/>
</dbReference>
<keyword evidence="6" id="KW-0732">Signal</keyword>
<dbReference type="GO" id="GO:0016491">
    <property type="term" value="F:oxidoreductase activity"/>
    <property type="evidence" value="ECO:0007669"/>
    <property type="project" value="UniProtKB-KW"/>
</dbReference>
<organism evidence="8 9">
    <name type="scientific">Lunasporangiospora selenospora</name>
    <dbReference type="NCBI Taxonomy" id="979761"/>
    <lineage>
        <taxon>Eukaryota</taxon>
        <taxon>Fungi</taxon>
        <taxon>Fungi incertae sedis</taxon>
        <taxon>Mucoromycota</taxon>
        <taxon>Mortierellomycotina</taxon>
        <taxon>Mortierellomycetes</taxon>
        <taxon>Mortierellales</taxon>
        <taxon>Mortierellaceae</taxon>
        <taxon>Lunasporangiospora</taxon>
    </lineage>
</organism>
<dbReference type="PANTHER" id="PTHR42973:SF39">
    <property type="entry name" value="FAD-BINDING PCMH-TYPE DOMAIN-CONTAINING PROTEIN"/>
    <property type="match status" value="1"/>
</dbReference>
<reference evidence="8" key="1">
    <citation type="journal article" date="2020" name="Fungal Divers.">
        <title>Resolving the Mortierellaceae phylogeny through synthesis of multi-gene phylogenetics and phylogenomics.</title>
        <authorList>
            <person name="Vandepol N."/>
            <person name="Liber J."/>
            <person name="Desiro A."/>
            <person name="Na H."/>
            <person name="Kennedy M."/>
            <person name="Barry K."/>
            <person name="Grigoriev I.V."/>
            <person name="Miller A.N."/>
            <person name="O'Donnell K."/>
            <person name="Stajich J.E."/>
            <person name="Bonito G."/>
        </authorList>
    </citation>
    <scope>NUCLEOTIDE SEQUENCE</scope>
    <source>
        <strain evidence="8">KOD1015</strain>
    </source>
</reference>
<evidence type="ECO:0000256" key="6">
    <source>
        <dbReference type="SAM" id="SignalP"/>
    </source>
</evidence>
<evidence type="ECO:0000313" key="9">
    <source>
        <dbReference type="Proteomes" id="UP000780801"/>
    </source>
</evidence>